<accession>A0A1D9MLF1</accession>
<dbReference type="STRING" id="1912795.BK816_06635"/>
<dbReference type="KEGG" id="avu:BK816_06635"/>
<dbReference type="AlphaFoldDB" id="A0A1D9MLF1"/>
<name>A0A1D9MLF1_9ACTO</name>
<evidence type="ECO:0000313" key="2">
    <source>
        <dbReference type="Proteomes" id="UP000176288"/>
    </source>
</evidence>
<keyword evidence="2" id="KW-1185">Reference proteome</keyword>
<organism evidence="1 2">
    <name type="scientific">Boudabousia tangfeifanii</name>
    <dbReference type="NCBI Taxonomy" id="1912795"/>
    <lineage>
        <taxon>Bacteria</taxon>
        <taxon>Bacillati</taxon>
        <taxon>Actinomycetota</taxon>
        <taxon>Actinomycetes</taxon>
        <taxon>Actinomycetales</taxon>
        <taxon>Actinomycetaceae</taxon>
        <taxon>Boudabousia</taxon>
    </lineage>
</organism>
<dbReference type="RefSeq" id="WP_071164467.1">
    <property type="nucleotide sequence ID" value="NZ_CP017812.1"/>
</dbReference>
<gene>
    <name evidence="1" type="ORF">BK816_06635</name>
</gene>
<evidence type="ECO:0008006" key="3">
    <source>
        <dbReference type="Google" id="ProtNLM"/>
    </source>
</evidence>
<sequence length="138" mass="15834">MSNEITHVTLERMKAALKELGYEVGEQQETLFATFNEFPVIIRKEMAAPFLLVRGWLPEPLPPSSKDDILLWIEGQHQAEYFPKSFVDNTEGGLDFFAEVYQPIMSGMNDEQLKLMVETALESVVARLTHATRRFSQR</sequence>
<reference evidence="1 2" key="1">
    <citation type="submission" date="2016-10" db="EMBL/GenBank/DDBJ databases">
        <title>Actinomyces aegypiusis sp. nov., isolated from the Aegypius monachus in Qinghai Tibet Plateau China.</title>
        <authorList>
            <person name="Wang Y."/>
        </authorList>
    </citation>
    <scope>NUCLEOTIDE SEQUENCE [LARGE SCALE GENOMIC DNA]</scope>
    <source>
        <strain evidence="1 2">VUL4_3</strain>
    </source>
</reference>
<proteinExistence type="predicted"/>
<dbReference type="EMBL" id="CP017812">
    <property type="protein sequence ID" value="AOZ73003.1"/>
    <property type="molecule type" value="Genomic_DNA"/>
</dbReference>
<evidence type="ECO:0000313" key="1">
    <source>
        <dbReference type="EMBL" id="AOZ73003.1"/>
    </source>
</evidence>
<dbReference type="Proteomes" id="UP000176288">
    <property type="component" value="Chromosome"/>
</dbReference>
<protein>
    <recommendedName>
        <fullName evidence="3">Sensory transduction regulator</fullName>
    </recommendedName>
</protein>